<dbReference type="AlphaFoldDB" id="A0A3P1SGU5"/>
<comment type="cofactor">
    <cofactor evidence="3">
        <name>Mg(2+)</name>
        <dbReference type="ChEBI" id="CHEBI:18420"/>
    </cofactor>
</comment>
<keyword evidence="3 4" id="KW-0285">Flavoprotein</keyword>
<evidence type="ECO:0000313" key="8">
    <source>
        <dbReference type="Proteomes" id="UP000280444"/>
    </source>
</evidence>
<dbReference type="SUPFAM" id="SSF52507">
    <property type="entry name" value="Homo-oligomeric flavin-containing Cys decarboxylases, HFCD"/>
    <property type="match status" value="1"/>
</dbReference>
<comment type="function">
    <text evidence="3">Catalyzes two sequential steps in the biosynthesis of coenzyme A. In the first step cysteine is conjugated to 4'-phosphopantothenate to form 4-phosphopantothenoylcysteine. In the second step the latter compound is decarboxylated to form 4'-phosphopantotheine.</text>
</comment>
<dbReference type="GO" id="GO:0004632">
    <property type="term" value="F:phosphopantothenate--cysteine ligase activity"/>
    <property type="evidence" value="ECO:0007669"/>
    <property type="project" value="UniProtKB-UniRule"/>
</dbReference>
<dbReference type="InterPro" id="IPR036551">
    <property type="entry name" value="Flavin_trans-like"/>
</dbReference>
<comment type="similarity">
    <text evidence="3 4">In the N-terminal section; belongs to the HFCD (homo-oligomeric flavin containing Cys decarboxylase) superfamily.</text>
</comment>
<dbReference type="InterPro" id="IPR035929">
    <property type="entry name" value="CoaB-like_sf"/>
</dbReference>
<evidence type="ECO:0000256" key="3">
    <source>
        <dbReference type="HAMAP-Rule" id="MF_02225"/>
    </source>
</evidence>
<dbReference type="InterPro" id="IPR005252">
    <property type="entry name" value="CoaBC"/>
</dbReference>
<feature type="domain" description="DNA/pantothenate metabolism flavoprotein C-terminal" evidence="6">
    <location>
        <begin position="193"/>
        <end position="408"/>
    </location>
</feature>
<comment type="similarity">
    <text evidence="3 4">In the C-terminal section; belongs to the PPC synthetase family.</text>
</comment>
<feature type="binding site" evidence="3">
    <location>
        <position position="334"/>
    </location>
    <ligand>
        <name>CTP</name>
        <dbReference type="ChEBI" id="CHEBI:37563"/>
    </ligand>
</feature>
<comment type="pathway">
    <text evidence="3 4">Cofactor biosynthesis; coenzyme A biosynthesis; CoA from (R)-pantothenate: step 2/5.</text>
</comment>
<dbReference type="Pfam" id="PF04127">
    <property type="entry name" value="DFP"/>
    <property type="match status" value="1"/>
</dbReference>
<evidence type="ECO:0000256" key="4">
    <source>
        <dbReference type="RuleBase" id="RU364078"/>
    </source>
</evidence>
<dbReference type="HAMAP" id="MF_02225">
    <property type="entry name" value="CoaBC"/>
    <property type="match status" value="1"/>
</dbReference>
<keyword evidence="2 3" id="KW-0456">Lyase</keyword>
<comment type="catalytic activity">
    <reaction evidence="3 4">
        <text>(R)-4'-phosphopantothenate + L-cysteine + CTP = N-[(R)-4-phosphopantothenoyl]-L-cysteine + CMP + diphosphate + H(+)</text>
        <dbReference type="Rhea" id="RHEA:19397"/>
        <dbReference type="ChEBI" id="CHEBI:10986"/>
        <dbReference type="ChEBI" id="CHEBI:15378"/>
        <dbReference type="ChEBI" id="CHEBI:33019"/>
        <dbReference type="ChEBI" id="CHEBI:35235"/>
        <dbReference type="ChEBI" id="CHEBI:37563"/>
        <dbReference type="ChEBI" id="CHEBI:59458"/>
        <dbReference type="ChEBI" id="CHEBI:60377"/>
        <dbReference type="EC" id="6.3.2.5"/>
    </reaction>
</comment>
<evidence type="ECO:0000259" key="6">
    <source>
        <dbReference type="Pfam" id="PF04127"/>
    </source>
</evidence>
<dbReference type="Gene3D" id="3.40.50.10300">
    <property type="entry name" value="CoaB-like"/>
    <property type="match status" value="1"/>
</dbReference>
<feature type="binding site" evidence="3">
    <location>
        <position position="297"/>
    </location>
    <ligand>
        <name>CTP</name>
        <dbReference type="ChEBI" id="CHEBI:37563"/>
    </ligand>
</feature>
<evidence type="ECO:0000256" key="1">
    <source>
        <dbReference type="ARBA" id="ARBA00022793"/>
    </source>
</evidence>
<dbReference type="EC" id="4.1.1.36" evidence="3"/>
<organism evidence="7 8">
    <name type="scientific">Schaalia canis</name>
    <dbReference type="NCBI Taxonomy" id="100469"/>
    <lineage>
        <taxon>Bacteria</taxon>
        <taxon>Bacillati</taxon>
        <taxon>Actinomycetota</taxon>
        <taxon>Actinomycetes</taxon>
        <taxon>Actinomycetales</taxon>
        <taxon>Actinomycetaceae</taxon>
        <taxon>Schaalia</taxon>
    </lineage>
</organism>
<dbReference type="GO" id="GO:0010181">
    <property type="term" value="F:FMN binding"/>
    <property type="evidence" value="ECO:0007669"/>
    <property type="project" value="UniProtKB-UniRule"/>
</dbReference>
<keyword evidence="3" id="KW-0479">Metal-binding</keyword>
<comment type="caution">
    <text evidence="7">The sequence shown here is derived from an EMBL/GenBank/DDBJ whole genome shotgun (WGS) entry which is preliminary data.</text>
</comment>
<feature type="domain" description="Flavoprotein" evidence="5">
    <location>
        <begin position="4"/>
        <end position="170"/>
    </location>
</feature>
<dbReference type="EMBL" id="RQZF01000001">
    <property type="protein sequence ID" value="RRC96170.1"/>
    <property type="molecule type" value="Genomic_DNA"/>
</dbReference>
<protein>
    <recommendedName>
        <fullName evidence="3">Coenzyme A biosynthesis bifunctional protein CoaBC</fullName>
    </recommendedName>
    <alternativeName>
        <fullName evidence="3">DNA/pantothenate metabolism flavoprotein</fullName>
    </alternativeName>
    <alternativeName>
        <fullName evidence="3">Phosphopantothenoylcysteine synthetase/decarboxylase</fullName>
        <shortName evidence="3">PPCS-PPCDC</shortName>
    </alternativeName>
    <domain>
        <recommendedName>
            <fullName evidence="3">Phosphopantothenoylcysteine decarboxylase</fullName>
            <shortName evidence="3">PPC decarboxylase</shortName>
            <shortName evidence="3">PPC-DC</shortName>
            <ecNumber evidence="3">4.1.1.36</ecNumber>
        </recommendedName>
        <alternativeName>
            <fullName evidence="3">CoaC</fullName>
        </alternativeName>
    </domain>
    <domain>
        <recommendedName>
            <fullName evidence="3">Phosphopantothenate--cysteine ligase</fullName>
            <ecNumber evidence="3">6.3.2.5</ecNumber>
        </recommendedName>
        <alternativeName>
            <fullName evidence="3">CoaB</fullName>
        </alternativeName>
        <alternativeName>
            <fullName evidence="3">Phosphopantothenoylcysteine synthetase</fullName>
            <shortName evidence="3">PPC synthetase</shortName>
            <shortName evidence="3">PPC-S</shortName>
        </alternativeName>
    </domain>
</protein>
<dbReference type="GO" id="GO:0015937">
    <property type="term" value="P:coenzyme A biosynthetic process"/>
    <property type="evidence" value="ECO:0007669"/>
    <property type="project" value="UniProtKB-UniRule"/>
</dbReference>
<name>A0A3P1SGU5_9ACTO</name>
<dbReference type="OrthoDB" id="9802554at2"/>
<dbReference type="GO" id="GO:0071513">
    <property type="term" value="C:phosphopantothenoylcysteine decarboxylase complex"/>
    <property type="evidence" value="ECO:0007669"/>
    <property type="project" value="TreeGrafter"/>
</dbReference>
<dbReference type="PANTHER" id="PTHR14359:SF6">
    <property type="entry name" value="PHOSPHOPANTOTHENOYLCYSTEINE DECARBOXYLASE"/>
    <property type="match status" value="1"/>
</dbReference>
<evidence type="ECO:0000313" key="7">
    <source>
        <dbReference type="EMBL" id="RRC96170.1"/>
    </source>
</evidence>
<dbReference type="NCBIfam" id="TIGR00521">
    <property type="entry name" value="coaBC_dfp"/>
    <property type="match status" value="1"/>
</dbReference>
<dbReference type="Pfam" id="PF02441">
    <property type="entry name" value="Flavoprotein"/>
    <property type="match status" value="1"/>
</dbReference>
<feature type="binding site" evidence="3">
    <location>
        <position position="287"/>
    </location>
    <ligand>
        <name>CTP</name>
        <dbReference type="ChEBI" id="CHEBI:37563"/>
    </ligand>
</feature>
<dbReference type="SUPFAM" id="SSF102645">
    <property type="entry name" value="CoaB-like"/>
    <property type="match status" value="1"/>
</dbReference>
<feature type="region of interest" description="Phosphopantothenate--cysteine ligase" evidence="3">
    <location>
        <begin position="198"/>
        <end position="416"/>
    </location>
</feature>
<dbReference type="Proteomes" id="UP000280444">
    <property type="component" value="Unassembled WGS sequence"/>
</dbReference>
<dbReference type="RefSeq" id="WP_124867486.1">
    <property type="nucleotide sequence ID" value="NZ_RQZF01000001.1"/>
</dbReference>
<feature type="binding site" evidence="3">
    <location>
        <begin position="315"/>
        <end position="318"/>
    </location>
    <ligand>
        <name>CTP</name>
        <dbReference type="ChEBI" id="CHEBI:37563"/>
    </ligand>
</feature>
<dbReference type="InterPro" id="IPR003382">
    <property type="entry name" value="Flavoprotein"/>
</dbReference>
<dbReference type="InterPro" id="IPR007085">
    <property type="entry name" value="DNA/pantothenate-metab_flavo_C"/>
</dbReference>
<keyword evidence="8" id="KW-1185">Reference proteome</keyword>
<comment type="pathway">
    <text evidence="3 4">Cofactor biosynthesis; coenzyme A biosynthesis; CoA from (R)-pantothenate: step 3/5.</text>
</comment>
<dbReference type="Gene3D" id="3.40.50.1950">
    <property type="entry name" value="Flavin prenyltransferase-like"/>
    <property type="match status" value="1"/>
</dbReference>
<keyword evidence="3 4" id="KW-0288">FMN</keyword>
<reference evidence="7 8" key="1">
    <citation type="submission" date="2018-11" db="EMBL/GenBank/DDBJ databases">
        <title>Genomes From Bacteria Associated with the Canine Oral Cavity: a Test Case for Automated Genome-Based Taxonomic Assignment.</title>
        <authorList>
            <person name="Coil D.A."/>
            <person name="Jospin G."/>
            <person name="Darling A.E."/>
            <person name="Wallis C."/>
            <person name="Davis I.J."/>
            <person name="Harris S."/>
            <person name="Eisen J.A."/>
            <person name="Holcombe L.J."/>
            <person name="O'Flynn C."/>
        </authorList>
    </citation>
    <scope>NUCLEOTIDE SEQUENCE [LARGE SCALE GENOMIC DNA]</scope>
    <source>
        <strain evidence="7 8">OH770</strain>
    </source>
</reference>
<evidence type="ECO:0000259" key="5">
    <source>
        <dbReference type="Pfam" id="PF02441"/>
    </source>
</evidence>
<keyword evidence="3 4" id="KW-0436">Ligase</keyword>
<comment type="function">
    <text evidence="4">Catalyzes two steps in the biosynthesis of coenzyme A. In the first step cysteine is conjugated to 4'-phosphopantothenate to form 4-phosphopantothenoylcysteine, in the latter compound is decarboxylated to form 4'-phosphopantotheine.</text>
</comment>
<dbReference type="EC" id="6.3.2.5" evidence="3"/>
<dbReference type="GO" id="GO:0015941">
    <property type="term" value="P:pantothenate catabolic process"/>
    <property type="evidence" value="ECO:0007669"/>
    <property type="project" value="InterPro"/>
</dbReference>
<evidence type="ECO:0000256" key="2">
    <source>
        <dbReference type="ARBA" id="ARBA00023239"/>
    </source>
</evidence>
<dbReference type="GO" id="GO:0046872">
    <property type="term" value="F:metal ion binding"/>
    <property type="evidence" value="ECO:0007669"/>
    <property type="project" value="UniProtKB-KW"/>
</dbReference>
<feature type="region of interest" description="Phosphopantothenoylcysteine decarboxylase" evidence="3">
    <location>
        <begin position="1"/>
        <end position="197"/>
    </location>
</feature>
<sequence length="416" mass="43276">MSATVVVGVGGGVAAFKAATLVREIARAGHEVRVIPTPSALEFVGTATWEALSGAPVHVGVFDAGGADHVEIAREADLIVIAPATADLMARMRSGMANDLLTTTLLASRCPVVIAPAMHTAMWEHPATQENRQVLLARGIHVLDPREGALSSGDSGKGRMQEPEEIARIALNILAQNNSASEHARSSAGPVDLEGRQILITAGGTHEAIDPVRFIGNHSSGRQGIALARRARERGAEVTLIAANVEAALLPTGVNIVPVVSAADMEEAVNSRLHQSDAVIMAAAVADYRPSAPAHMKLKKSEEVDVPQIVLERTPDILAGIATSPHRPACVVGFAAETGSVEQVLAYGQEKARRKGADLLVVNPVGEGRGFGDVPNDVHFVGSDGSILGKASGTKDDVACAILDRVSAILASTMEQ</sequence>
<dbReference type="UniPathway" id="UPA00241">
    <property type="reaction ID" value="UER00353"/>
</dbReference>
<keyword evidence="1 3" id="KW-0210">Decarboxylase</keyword>
<dbReference type="GO" id="GO:0004633">
    <property type="term" value="F:phosphopantothenoylcysteine decarboxylase activity"/>
    <property type="evidence" value="ECO:0007669"/>
    <property type="project" value="UniProtKB-UniRule"/>
</dbReference>
<keyword evidence="3" id="KW-0511">Multifunctional enzyme</keyword>
<feature type="binding site" evidence="3">
    <location>
        <position position="355"/>
    </location>
    <ligand>
        <name>CTP</name>
        <dbReference type="ChEBI" id="CHEBI:37563"/>
    </ligand>
</feature>
<proteinExistence type="inferred from homology"/>
<gene>
    <name evidence="3 7" type="primary">coaBC</name>
    <name evidence="7" type="ORF">EII11_00380</name>
</gene>
<comment type="caution">
    <text evidence="3">Lacks conserved residue(s) required for the propagation of feature annotation.</text>
</comment>
<comment type="cofactor">
    <cofactor evidence="3">
        <name>FMN</name>
        <dbReference type="ChEBI" id="CHEBI:58210"/>
    </cofactor>
    <text evidence="3">Binds 1 FMN per subunit.</text>
</comment>
<keyword evidence="3" id="KW-0460">Magnesium</keyword>
<feature type="binding site" evidence="3">
    <location>
        <position position="351"/>
    </location>
    <ligand>
        <name>CTP</name>
        <dbReference type="ChEBI" id="CHEBI:37563"/>
    </ligand>
</feature>
<accession>A0A3P1SGU5</accession>
<comment type="catalytic activity">
    <reaction evidence="3 4">
        <text>N-[(R)-4-phosphopantothenoyl]-L-cysteine + H(+) = (R)-4'-phosphopantetheine + CO2</text>
        <dbReference type="Rhea" id="RHEA:16793"/>
        <dbReference type="ChEBI" id="CHEBI:15378"/>
        <dbReference type="ChEBI" id="CHEBI:16526"/>
        <dbReference type="ChEBI" id="CHEBI:59458"/>
        <dbReference type="ChEBI" id="CHEBI:61723"/>
        <dbReference type="EC" id="4.1.1.36"/>
    </reaction>
</comment>
<dbReference type="PANTHER" id="PTHR14359">
    <property type="entry name" value="HOMO-OLIGOMERIC FLAVIN CONTAINING CYS DECARBOXYLASE FAMILY"/>
    <property type="match status" value="1"/>
</dbReference>